<name>A0A0D7F309_RHOPL</name>
<feature type="transmembrane region" description="Helical" evidence="1">
    <location>
        <begin position="266"/>
        <end position="288"/>
    </location>
</feature>
<evidence type="ECO:0000313" key="2">
    <source>
        <dbReference type="EMBL" id="KIZ47241.1"/>
    </source>
</evidence>
<keyword evidence="1" id="KW-0812">Transmembrane</keyword>
<dbReference type="Pfam" id="PF03929">
    <property type="entry name" value="PepSY_TM"/>
    <property type="match status" value="1"/>
</dbReference>
<dbReference type="InterPro" id="IPR005625">
    <property type="entry name" value="PepSY-ass_TM"/>
</dbReference>
<dbReference type="PANTHER" id="PTHR34219:SF3">
    <property type="entry name" value="BLL7967 PROTEIN"/>
    <property type="match status" value="1"/>
</dbReference>
<evidence type="ECO:0008006" key="4">
    <source>
        <dbReference type="Google" id="ProtNLM"/>
    </source>
</evidence>
<feature type="transmembrane region" description="Helical" evidence="1">
    <location>
        <begin position="121"/>
        <end position="147"/>
    </location>
</feature>
<dbReference type="PANTHER" id="PTHR34219">
    <property type="entry name" value="IRON-REGULATED INNER MEMBRANE PROTEIN-RELATED"/>
    <property type="match status" value="1"/>
</dbReference>
<keyword evidence="1" id="KW-1133">Transmembrane helix</keyword>
<organism evidence="2 3">
    <name type="scientific">Rhodopseudomonas palustris</name>
    <dbReference type="NCBI Taxonomy" id="1076"/>
    <lineage>
        <taxon>Bacteria</taxon>
        <taxon>Pseudomonadati</taxon>
        <taxon>Pseudomonadota</taxon>
        <taxon>Alphaproteobacteria</taxon>
        <taxon>Hyphomicrobiales</taxon>
        <taxon>Nitrobacteraceae</taxon>
        <taxon>Rhodopseudomonas</taxon>
    </lineage>
</organism>
<reference evidence="2 3" key="1">
    <citation type="submission" date="2014-11" db="EMBL/GenBank/DDBJ databases">
        <title>Genomics and ecophysiology of heterotrophic nitrogen fixing bacteria isolated from estuarine surface water.</title>
        <authorList>
            <person name="Bentzon-Tilia M."/>
            <person name="Severin I."/>
            <person name="Hansen L.H."/>
            <person name="Riemann L."/>
        </authorList>
    </citation>
    <scope>NUCLEOTIDE SEQUENCE [LARGE SCALE GENOMIC DNA]</scope>
    <source>
        <strain evidence="2 3">BAL398</strain>
    </source>
</reference>
<accession>A0A0D7F309</accession>
<dbReference type="EMBL" id="JXXE01000099">
    <property type="protein sequence ID" value="KIZ47241.1"/>
    <property type="molecule type" value="Genomic_DNA"/>
</dbReference>
<keyword evidence="1" id="KW-0472">Membrane</keyword>
<dbReference type="PATRIC" id="fig|1076.23.peg.186"/>
<dbReference type="RefSeq" id="WP_044406744.1">
    <property type="nucleotide sequence ID" value="NZ_JXXE01000099.1"/>
</dbReference>
<evidence type="ECO:0000313" key="3">
    <source>
        <dbReference type="Proteomes" id="UP000032515"/>
    </source>
</evidence>
<protein>
    <recommendedName>
        <fullName evidence="4">PepSY domain-containing protein</fullName>
    </recommendedName>
</protein>
<dbReference type="OrthoDB" id="8016652at2"/>
<dbReference type="Proteomes" id="UP000032515">
    <property type="component" value="Unassembled WGS sequence"/>
</dbReference>
<sequence length="306" mass="33016">MLKMWLLRLHRWITLVLSIPLAVLIVTGLILSVEPIVTGAEPGIVTADTLNAVLAKHDPQGNARMLMVRAYDGTASIGGARRSDGLVHVDLASNERIESPGALAQFLMSSRRLHEHLIGGFGWLVTVSTVAMLGLILLGILMGLPRLTNSLSGWHKGTAWFLLPLLILSPLTGLLIALGVSFSAPLPRPVAGTAPIPITEAVRIVGAAYDLSRLSWIRPRGGVMLARLDDGGEMRVFAVTGDGLQPTARNWPRLLHEGNWASTVPALLNVVTSIALLLLITTGLWIWARRKLRRRPVRASSSAMAH</sequence>
<feature type="transmembrane region" description="Helical" evidence="1">
    <location>
        <begin position="12"/>
        <end position="33"/>
    </location>
</feature>
<dbReference type="AlphaFoldDB" id="A0A0D7F309"/>
<proteinExistence type="predicted"/>
<comment type="caution">
    <text evidence="2">The sequence shown here is derived from an EMBL/GenBank/DDBJ whole genome shotgun (WGS) entry which is preliminary data.</text>
</comment>
<feature type="transmembrane region" description="Helical" evidence="1">
    <location>
        <begin position="159"/>
        <end position="182"/>
    </location>
</feature>
<evidence type="ECO:0000256" key="1">
    <source>
        <dbReference type="SAM" id="Phobius"/>
    </source>
</evidence>
<gene>
    <name evidence="2" type="ORF">OO17_05380</name>
</gene>